<comment type="caution">
    <text evidence="2">The sequence shown here is derived from an EMBL/GenBank/DDBJ whole genome shotgun (WGS) entry which is preliminary data.</text>
</comment>
<dbReference type="InterPro" id="IPR044730">
    <property type="entry name" value="RNase_H-like_dom_plant"/>
</dbReference>
<dbReference type="GO" id="GO:0003676">
    <property type="term" value="F:nucleic acid binding"/>
    <property type="evidence" value="ECO:0007669"/>
    <property type="project" value="InterPro"/>
</dbReference>
<protein>
    <recommendedName>
        <fullName evidence="1">RNase H type-1 domain-containing protein</fullName>
    </recommendedName>
</protein>
<proteinExistence type="predicted"/>
<dbReference type="InterPro" id="IPR036397">
    <property type="entry name" value="RNaseH_sf"/>
</dbReference>
<sequence>MENSPLTPHAVVSFARSHLQAFQEIPKIKAGVTHKAVPQHRCAPPPGNIKINFDAAVFKNTLDIGVGVICRDSSGSCIAWFSHRLTRFATTELAEAFAAREALLLASRHGLQSFQLEGDCEVLIRKFQSPNPDSSTLGVVIEEIKQLASLLLCSFSIVRRKGNNVAHILAQNSSSRLEGISNYPPCIASLLATDFHI</sequence>
<evidence type="ECO:0000259" key="1">
    <source>
        <dbReference type="Pfam" id="PF13456"/>
    </source>
</evidence>
<dbReference type="Pfam" id="PF13456">
    <property type="entry name" value="RVT_3"/>
    <property type="match status" value="1"/>
</dbReference>
<dbReference type="GO" id="GO:0004523">
    <property type="term" value="F:RNA-DNA hybrid ribonuclease activity"/>
    <property type="evidence" value="ECO:0007669"/>
    <property type="project" value="InterPro"/>
</dbReference>
<dbReference type="InterPro" id="IPR002156">
    <property type="entry name" value="RNaseH_domain"/>
</dbReference>
<dbReference type="EMBL" id="JACGWJ010000007">
    <property type="protein sequence ID" value="KAL0409705.1"/>
    <property type="molecule type" value="Genomic_DNA"/>
</dbReference>
<dbReference type="CDD" id="cd06222">
    <property type="entry name" value="RNase_H_like"/>
    <property type="match status" value="1"/>
</dbReference>
<dbReference type="AlphaFoldDB" id="A0AAW2TXE0"/>
<dbReference type="PANTHER" id="PTHR47074:SF48">
    <property type="entry name" value="POLYNUCLEOTIDYL TRANSFERASE, RIBONUCLEASE H-LIKE SUPERFAMILY PROTEIN"/>
    <property type="match status" value="1"/>
</dbReference>
<feature type="domain" description="RNase H type-1" evidence="1">
    <location>
        <begin position="52"/>
        <end position="172"/>
    </location>
</feature>
<dbReference type="InterPro" id="IPR012337">
    <property type="entry name" value="RNaseH-like_sf"/>
</dbReference>
<dbReference type="SUPFAM" id="SSF53098">
    <property type="entry name" value="Ribonuclease H-like"/>
    <property type="match status" value="1"/>
</dbReference>
<gene>
    <name evidence="2" type="ORF">Sradi_1904900</name>
</gene>
<evidence type="ECO:0000313" key="2">
    <source>
        <dbReference type="EMBL" id="KAL0409705.1"/>
    </source>
</evidence>
<organism evidence="2">
    <name type="scientific">Sesamum radiatum</name>
    <name type="common">Black benniseed</name>
    <dbReference type="NCBI Taxonomy" id="300843"/>
    <lineage>
        <taxon>Eukaryota</taxon>
        <taxon>Viridiplantae</taxon>
        <taxon>Streptophyta</taxon>
        <taxon>Embryophyta</taxon>
        <taxon>Tracheophyta</taxon>
        <taxon>Spermatophyta</taxon>
        <taxon>Magnoliopsida</taxon>
        <taxon>eudicotyledons</taxon>
        <taxon>Gunneridae</taxon>
        <taxon>Pentapetalae</taxon>
        <taxon>asterids</taxon>
        <taxon>lamiids</taxon>
        <taxon>Lamiales</taxon>
        <taxon>Pedaliaceae</taxon>
        <taxon>Sesamum</taxon>
    </lineage>
</organism>
<name>A0AAW2TXE0_SESRA</name>
<dbReference type="InterPro" id="IPR052929">
    <property type="entry name" value="RNase_H-like_EbsB-rel"/>
</dbReference>
<accession>A0AAW2TXE0</accession>
<dbReference type="PANTHER" id="PTHR47074">
    <property type="entry name" value="BNAC02G40300D PROTEIN"/>
    <property type="match status" value="1"/>
</dbReference>
<reference evidence="2" key="1">
    <citation type="submission" date="2020-06" db="EMBL/GenBank/DDBJ databases">
        <authorList>
            <person name="Li T."/>
            <person name="Hu X."/>
            <person name="Zhang T."/>
            <person name="Song X."/>
            <person name="Zhang H."/>
            <person name="Dai N."/>
            <person name="Sheng W."/>
            <person name="Hou X."/>
            <person name="Wei L."/>
        </authorList>
    </citation>
    <scope>NUCLEOTIDE SEQUENCE</scope>
    <source>
        <strain evidence="2">G02</strain>
        <tissue evidence="2">Leaf</tissue>
    </source>
</reference>
<dbReference type="Gene3D" id="3.30.420.10">
    <property type="entry name" value="Ribonuclease H-like superfamily/Ribonuclease H"/>
    <property type="match status" value="1"/>
</dbReference>
<reference evidence="2" key="2">
    <citation type="journal article" date="2024" name="Plant">
        <title>Genomic evolution and insights into agronomic trait innovations of Sesamum species.</title>
        <authorList>
            <person name="Miao H."/>
            <person name="Wang L."/>
            <person name="Qu L."/>
            <person name="Liu H."/>
            <person name="Sun Y."/>
            <person name="Le M."/>
            <person name="Wang Q."/>
            <person name="Wei S."/>
            <person name="Zheng Y."/>
            <person name="Lin W."/>
            <person name="Duan Y."/>
            <person name="Cao H."/>
            <person name="Xiong S."/>
            <person name="Wang X."/>
            <person name="Wei L."/>
            <person name="Li C."/>
            <person name="Ma Q."/>
            <person name="Ju M."/>
            <person name="Zhao R."/>
            <person name="Li G."/>
            <person name="Mu C."/>
            <person name="Tian Q."/>
            <person name="Mei H."/>
            <person name="Zhang T."/>
            <person name="Gao T."/>
            <person name="Zhang H."/>
        </authorList>
    </citation>
    <scope>NUCLEOTIDE SEQUENCE</scope>
    <source>
        <strain evidence="2">G02</strain>
    </source>
</reference>